<keyword evidence="2 4" id="KW-0808">Transferase</keyword>
<reference evidence="4 5" key="1">
    <citation type="submission" date="2018-01" db="EMBL/GenBank/DDBJ databases">
        <title>Whole genome sequencing of Histamine producing bacteria.</title>
        <authorList>
            <person name="Butler K."/>
        </authorList>
    </citation>
    <scope>NUCLEOTIDE SEQUENCE [LARGE SCALE GENOMIC DNA]</scope>
    <source>
        <strain evidence="4 5">FS-7.2</strain>
    </source>
</reference>
<dbReference type="GO" id="GO:0008168">
    <property type="term" value="F:methyltransferase activity"/>
    <property type="evidence" value="ECO:0007669"/>
    <property type="project" value="UniProtKB-KW"/>
</dbReference>
<proteinExistence type="predicted"/>
<feature type="domain" description="Methyltransferase" evidence="3">
    <location>
        <begin position="104"/>
        <end position="192"/>
    </location>
</feature>
<evidence type="ECO:0000259" key="3">
    <source>
        <dbReference type="Pfam" id="PF13649"/>
    </source>
</evidence>
<evidence type="ECO:0000256" key="2">
    <source>
        <dbReference type="ARBA" id="ARBA00022679"/>
    </source>
</evidence>
<evidence type="ECO:0000313" key="5">
    <source>
        <dbReference type="Proteomes" id="UP000241426"/>
    </source>
</evidence>
<accession>A0A2T3KM85</accession>
<dbReference type="EMBL" id="PYNF01000002">
    <property type="protein sequence ID" value="PSV00898.1"/>
    <property type="molecule type" value="Genomic_DNA"/>
</dbReference>
<dbReference type="PANTHER" id="PTHR43861:SF1">
    <property type="entry name" value="TRANS-ACONITATE 2-METHYLTRANSFERASE"/>
    <property type="match status" value="1"/>
</dbReference>
<dbReference type="Gene3D" id="3.40.50.150">
    <property type="entry name" value="Vaccinia Virus protein VP39"/>
    <property type="match status" value="1"/>
</dbReference>
<dbReference type="InterPro" id="IPR041698">
    <property type="entry name" value="Methyltransf_25"/>
</dbReference>
<dbReference type="GO" id="GO:0032259">
    <property type="term" value="P:methylation"/>
    <property type="evidence" value="ECO:0007669"/>
    <property type="project" value="UniProtKB-KW"/>
</dbReference>
<dbReference type="InterPro" id="IPR029063">
    <property type="entry name" value="SAM-dependent_MTases_sf"/>
</dbReference>
<keyword evidence="1 4" id="KW-0489">Methyltransferase</keyword>
<evidence type="ECO:0000256" key="1">
    <source>
        <dbReference type="ARBA" id="ARBA00022603"/>
    </source>
</evidence>
<protein>
    <submittedName>
        <fullName evidence="4">SAM-dependent methyltransferase</fullName>
    </submittedName>
</protein>
<organism evidence="4 5">
    <name type="scientific">Photobacterium kishitanii</name>
    <dbReference type="NCBI Taxonomy" id="318456"/>
    <lineage>
        <taxon>Bacteria</taxon>
        <taxon>Pseudomonadati</taxon>
        <taxon>Pseudomonadota</taxon>
        <taxon>Gammaproteobacteria</taxon>
        <taxon>Vibrionales</taxon>
        <taxon>Vibrionaceae</taxon>
        <taxon>Photobacterium</taxon>
    </lineage>
</organism>
<dbReference type="CDD" id="cd02440">
    <property type="entry name" value="AdoMet_MTases"/>
    <property type="match status" value="1"/>
</dbReference>
<evidence type="ECO:0000313" key="4">
    <source>
        <dbReference type="EMBL" id="PSV00898.1"/>
    </source>
</evidence>
<dbReference type="PANTHER" id="PTHR43861">
    <property type="entry name" value="TRANS-ACONITATE 2-METHYLTRANSFERASE-RELATED"/>
    <property type="match status" value="1"/>
</dbReference>
<name>A0A2T3KM85_9GAMM</name>
<dbReference type="SUPFAM" id="SSF53335">
    <property type="entry name" value="S-adenosyl-L-methionine-dependent methyltransferases"/>
    <property type="match status" value="1"/>
</dbReference>
<comment type="caution">
    <text evidence="4">The sequence shown here is derived from an EMBL/GenBank/DDBJ whole genome shotgun (WGS) entry which is preliminary data.</text>
</comment>
<dbReference type="AlphaFoldDB" id="A0A2T3KM85"/>
<sequence length="256" mass="29606">MDKHTITQVSHQNWTTIINLHPYDTSLSKSCYIQNSTSRLTDRQLRKFKKNAKNFFKKTNTMQTDSINYYNKNARLYFDATKNIDVSFNQNKFLKYLPPNKGKILDVGCGSGRDSLFFKKKGFDVESIDASIELASLAERYIDSPVKVIKAEEIAYSNDFDGIWCMASLLHTPKRDLLKTFKKLDRALKNNGVIYASFKYGDKDAVQSNERRFTNMDEKSLNSIFSKLKSNFCLDIYKTKDELGTTWINVNAKKTR</sequence>
<dbReference type="Proteomes" id="UP000241426">
    <property type="component" value="Unassembled WGS sequence"/>
</dbReference>
<gene>
    <name evidence="4" type="ORF">C9J27_02405</name>
</gene>
<dbReference type="Pfam" id="PF13649">
    <property type="entry name" value="Methyltransf_25"/>
    <property type="match status" value="1"/>
</dbReference>